<dbReference type="InterPro" id="IPR036890">
    <property type="entry name" value="HATPase_C_sf"/>
</dbReference>
<feature type="transmembrane region" description="Helical" evidence="8">
    <location>
        <begin position="95"/>
        <end position="113"/>
    </location>
</feature>
<accession>A0A917M9T4</accession>
<evidence type="ECO:0000256" key="4">
    <source>
        <dbReference type="ARBA" id="ARBA00022741"/>
    </source>
</evidence>
<dbReference type="InterPro" id="IPR011712">
    <property type="entry name" value="Sig_transdc_His_kin_sub3_dim/P"/>
</dbReference>
<dbReference type="SUPFAM" id="SSF55874">
    <property type="entry name" value="ATPase domain of HSP90 chaperone/DNA topoisomerase II/histidine kinase"/>
    <property type="match status" value="1"/>
</dbReference>
<dbReference type="Gene3D" id="1.20.5.1930">
    <property type="match status" value="1"/>
</dbReference>
<evidence type="ECO:0000256" key="1">
    <source>
        <dbReference type="ARBA" id="ARBA00000085"/>
    </source>
</evidence>
<dbReference type="GO" id="GO:0000155">
    <property type="term" value="F:phosphorelay sensor kinase activity"/>
    <property type="evidence" value="ECO:0007669"/>
    <property type="project" value="InterPro"/>
</dbReference>
<dbReference type="PANTHER" id="PTHR24421">
    <property type="entry name" value="NITRATE/NITRITE SENSOR PROTEIN NARX-RELATED"/>
    <property type="match status" value="1"/>
</dbReference>
<reference evidence="10" key="1">
    <citation type="journal article" date="2014" name="Int. J. Syst. Evol. Microbiol.">
        <title>Complete genome sequence of Corynebacterium casei LMG S-19264T (=DSM 44701T), isolated from a smear-ripened cheese.</title>
        <authorList>
            <consortium name="US DOE Joint Genome Institute (JGI-PGF)"/>
            <person name="Walter F."/>
            <person name="Albersmeier A."/>
            <person name="Kalinowski J."/>
            <person name="Ruckert C."/>
        </authorList>
    </citation>
    <scope>NUCLEOTIDE SEQUENCE</scope>
    <source>
        <strain evidence="10">CGMCC 1.12754</strain>
    </source>
</reference>
<dbReference type="AlphaFoldDB" id="A0A917M9T4"/>
<keyword evidence="11" id="KW-1185">Reference proteome</keyword>
<evidence type="ECO:0000256" key="8">
    <source>
        <dbReference type="SAM" id="Phobius"/>
    </source>
</evidence>
<feature type="transmembrane region" description="Helical" evidence="8">
    <location>
        <begin position="56"/>
        <end position="83"/>
    </location>
</feature>
<dbReference type="GO" id="GO:0016020">
    <property type="term" value="C:membrane"/>
    <property type="evidence" value="ECO:0007669"/>
    <property type="project" value="InterPro"/>
</dbReference>
<dbReference type="EC" id="2.7.13.3" evidence="2"/>
<dbReference type="EMBL" id="BMFR01000024">
    <property type="protein sequence ID" value="GGG86682.1"/>
    <property type="molecule type" value="Genomic_DNA"/>
</dbReference>
<sequence>MMRKKFPRELMTLVLPFIYLLFGPFNQAWFVNMLLFLVLAASFWQGLEHSKYRQIFIVIQLVSVSLMGALYSPWSLVMGFYPALVMGMLPSKRHITRMVGLMAAFFAVALFYFYQLSHVPWRFEWVPLVIVPMILPYVSKAIQHSVEVSMKLKYANEKIAHLIKNEERQRIARDLHDTLGHTLSMIAVKSELVERLISEHPEQAMEEAHSVQNISRTALLQVRELISDMQAIDIEEEIEHATDILQSKGIQFIQHGTIDNMTAAPIIRNILGMCLRECITNVVKHSHAKTCTLSLYEERGKYVLIVRDDGIGIAIDKNRLEQYGNGLFGMKERLLLIGGRLEVNSNVAHGTEITIHVPKVEKGEVR</sequence>
<dbReference type="PROSITE" id="PS50109">
    <property type="entry name" value="HIS_KIN"/>
    <property type="match status" value="1"/>
</dbReference>
<keyword evidence="8" id="KW-1133">Transmembrane helix</keyword>
<keyword evidence="3" id="KW-0808">Transferase</keyword>
<dbReference type="InterPro" id="IPR050482">
    <property type="entry name" value="Sensor_HK_TwoCompSys"/>
</dbReference>
<proteinExistence type="predicted"/>
<dbReference type="Gene3D" id="3.30.565.10">
    <property type="entry name" value="Histidine kinase-like ATPase, C-terminal domain"/>
    <property type="match status" value="1"/>
</dbReference>
<dbReference type="CDD" id="cd16917">
    <property type="entry name" value="HATPase_UhpB-NarQ-NarX-like"/>
    <property type="match status" value="1"/>
</dbReference>
<dbReference type="InterPro" id="IPR003594">
    <property type="entry name" value="HATPase_dom"/>
</dbReference>
<protein>
    <recommendedName>
        <fullName evidence="2">histidine kinase</fullName>
        <ecNumber evidence="2">2.7.13.3</ecNumber>
    </recommendedName>
</protein>
<evidence type="ECO:0000259" key="9">
    <source>
        <dbReference type="PROSITE" id="PS50109"/>
    </source>
</evidence>
<dbReference type="InterPro" id="IPR005467">
    <property type="entry name" value="His_kinase_dom"/>
</dbReference>
<dbReference type="SMART" id="SM00387">
    <property type="entry name" value="HATPase_c"/>
    <property type="match status" value="1"/>
</dbReference>
<evidence type="ECO:0000256" key="3">
    <source>
        <dbReference type="ARBA" id="ARBA00022679"/>
    </source>
</evidence>
<dbReference type="GO" id="GO:0046983">
    <property type="term" value="F:protein dimerization activity"/>
    <property type="evidence" value="ECO:0007669"/>
    <property type="project" value="InterPro"/>
</dbReference>
<keyword evidence="7" id="KW-0902">Two-component regulatory system</keyword>
<comment type="catalytic activity">
    <reaction evidence="1">
        <text>ATP + protein L-histidine = ADP + protein N-phospho-L-histidine.</text>
        <dbReference type="EC" id="2.7.13.3"/>
    </reaction>
</comment>
<keyword evidence="5 10" id="KW-0418">Kinase</keyword>
<keyword evidence="8" id="KW-0812">Transmembrane</keyword>
<dbReference type="Proteomes" id="UP000622860">
    <property type="component" value="Unassembled WGS sequence"/>
</dbReference>
<dbReference type="Pfam" id="PF02518">
    <property type="entry name" value="HATPase_c"/>
    <property type="match status" value="1"/>
</dbReference>
<keyword evidence="4" id="KW-0547">Nucleotide-binding</keyword>
<comment type="caution">
    <text evidence="10">The sequence shown here is derived from an EMBL/GenBank/DDBJ whole genome shotgun (WGS) entry which is preliminary data.</text>
</comment>
<feature type="domain" description="Histidine kinase" evidence="9">
    <location>
        <begin position="174"/>
        <end position="361"/>
    </location>
</feature>
<dbReference type="Pfam" id="PF07730">
    <property type="entry name" value="HisKA_3"/>
    <property type="match status" value="1"/>
</dbReference>
<keyword evidence="6" id="KW-0067">ATP-binding</keyword>
<organism evidence="10 11">
    <name type="scientific">Virgibacillus oceani</name>
    <dbReference type="NCBI Taxonomy" id="1479511"/>
    <lineage>
        <taxon>Bacteria</taxon>
        <taxon>Bacillati</taxon>
        <taxon>Bacillota</taxon>
        <taxon>Bacilli</taxon>
        <taxon>Bacillales</taxon>
        <taxon>Bacillaceae</taxon>
        <taxon>Virgibacillus</taxon>
    </lineage>
</organism>
<gene>
    <name evidence="10" type="ORF">GCM10011398_35650</name>
</gene>
<dbReference type="GO" id="GO:0005524">
    <property type="term" value="F:ATP binding"/>
    <property type="evidence" value="ECO:0007669"/>
    <property type="project" value="UniProtKB-KW"/>
</dbReference>
<name>A0A917M9T4_9BACI</name>
<evidence type="ECO:0000256" key="5">
    <source>
        <dbReference type="ARBA" id="ARBA00022777"/>
    </source>
</evidence>
<keyword evidence="8" id="KW-0472">Membrane</keyword>
<evidence type="ECO:0000256" key="7">
    <source>
        <dbReference type="ARBA" id="ARBA00023012"/>
    </source>
</evidence>
<dbReference type="PANTHER" id="PTHR24421:SF63">
    <property type="entry name" value="SENSOR HISTIDINE KINASE DESK"/>
    <property type="match status" value="1"/>
</dbReference>
<reference evidence="10" key="2">
    <citation type="submission" date="2020-09" db="EMBL/GenBank/DDBJ databases">
        <authorList>
            <person name="Sun Q."/>
            <person name="Zhou Y."/>
        </authorList>
    </citation>
    <scope>NUCLEOTIDE SEQUENCE</scope>
    <source>
        <strain evidence="10">CGMCC 1.12754</strain>
    </source>
</reference>
<evidence type="ECO:0000313" key="11">
    <source>
        <dbReference type="Proteomes" id="UP000622860"/>
    </source>
</evidence>
<evidence type="ECO:0000256" key="6">
    <source>
        <dbReference type="ARBA" id="ARBA00022840"/>
    </source>
</evidence>
<evidence type="ECO:0000256" key="2">
    <source>
        <dbReference type="ARBA" id="ARBA00012438"/>
    </source>
</evidence>
<evidence type="ECO:0000313" key="10">
    <source>
        <dbReference type="EMBL" id="GGG86682.1"/>
    </source>
</evidence>